<keyword evidence="2" id="KW-1133">Transmembrane helix</keyword>
<keyword evidence="2" id="KW-0472">Membrane</keyword>
<keyword evidence="4" id="KW-1185">Reference proteome</keyword>
<evidence type="ECO:0000313" key="4">
    <source>
        <dbReference type="Proteomes" id="UP000659496"/>
    </source>
</evidence>
<protein>
    <submittedName>
        <fullName evidence="3">Uncharacterized protein</fullName>
    </submittedName>
</protein>
<feature type="region of interest" description="Disordered" evidence="1">
    <location>
        <begin position="43"/>
        <end position="69"/>
    </location>
</feature>
<organism evidence="3 4">
    <name type="scientific">Sporosarcina gallistercoris</name>
    <dbReference type="NCBI Taxonomy" id="2762245"/>
    <lineage>
        <taxon>Bacteria</taxon>
        <taxon>Bacillati</taxon>
        <taxon>Bacillota</taxon>
        <taxon>Bacilli</taxon>
        <taxon>Bacillales</taxon>
        <taxon>Caryophanaceae</taxon>
        <taxon>Sporosarcina</taxon>
    </lineage>
</organism>
<gene>
    <name evidence="3" type="ORF">H9659_08590</name>
</gene>
<keyword evidence="2" id="KW-0812">Transmembrane</keyword>
<proteinExistence type="predicted"/>
<accession>A0ABR8PJP2</accession>
<name>A0ABR8PJP2_9BACL</name>
<feature type="transmembrane region" description="Helical" evidence="2">
    <location>
        <begin position="12"/>
        <end position="35"/>
    </location>
</feature>
<comment type="caution">
    <text evidence="3">The sequence shown here is derived from an EMBL/GenBank/DDBJ whole genome shotgun (WGS) entry which is preliminary data.</text>
</comment>
<sequence length="223" mass="23292">MNFKKKYSKMTIMLALGQGVLLGIAAVAIVGFILLKTEKPESAASPDVNVPASGPASGQAGGKKDEAKSEKAAAGAPISMYAKQHGVFSSKTSATTFIADENLPKAAAVHADGQFYVWSALGLSEKDADPAGEEGVFRKQVTVSPLACDSGEGELLRNVLGASQISEIQDLVASRKQTAGEGKKDAFASNIAAITAFTDDLNIIKMHVLAHYSETGECVKLDF</sequence>
<evidence type="ECO:0000313" key="3">
    <source>
        <dbReference type="EMBL" id="MBD7908385.1"/>
    </source>
</evidence>
<evidence type="ECO:0000256" key="2">
    <source>
        <dbReference type="SAM" id="Phobius"/>
    </source>
</evidence>
<dbReference type="EMBL" id="JACSQY010000005">
    <property type="protein sequence ID" value="MBD7908385.1"/>
    <property type="molecule type" value="Genomic_DNA"/>
</dbReference>
<dbReference type="RefSeq" id="WP_191689529.1">
    <property type="nucleotide sequence ID" value="NZ_JACSQY010000005.1"/>
</dbReference>
<reference evidence="3 4" key="1">
    <citation type="submission" date="2020-08" db="EMBL/GenBank/DDBJ databases">
        <title>A Genomic Blueprint of the Chicken Gut Microbiome.</title>
        <authorList>
            <person name="Gilroy R."/>
            <person name="Ravi A."/>
            <person name="Getino M."/>
            <person name="Pursley I."/>
            <person name="Horton D.L."/>
            <person name="Alikhan N.-F."/>
            <person name="Baker D."/>
            <person name="Gharbi K."/>
            <person name="Hall N."/>
            <person name="Watson M."/>
            <person name="Adriaenssens E.M."/>
            <person name="Foster-Nyarko E."/>
            <person name="Jarju S."/>
            <person name="Secka A."/>
            <person name="Antonio M."/>
            <person name="Oren A."/>
            <person name="Chaudhuri R."/>
            <person name="La Ragione R.M."/>
            <person name="Hildebrand F."/>
            <person name="Pallen M.J."/>
        </authorList>
    </citation>
    <scope>NUCLEOTIDE SEQUENCE [LARGE SCALE GENOMIC DNA]</scope>
    <source>
        <strain evidence="3 4">Sa3CUA8</strain>
    </source>
</reference>
<evidence type="ECO:0000256" key="1">
    <source>
        <dbReference type="SAM" id="MobiDB-lite"/>
    </source>
</evidence>
<dbReference type="Proteomes" id="UP000659496">
    <property type="component" value="Unassembled WGS sequence"/>
</dbReference>